<evidence type="ECO:0000259" key="13">
    <source>
        <dbReference type="PROSITE" id="PS50109"/>
    </source>
</evidence>
<name>A0A1E5FZE4_9FIRM</name>
<keyword evidence="17" id="KW-1185">Reference proteome</keyword>
<dbReference type="CDD" id="cd00088">
    <property type="entry name" value="HPT"/>
    <property type="match status" value="1"/>
</dbReference>
<dbReference type="CDD" id="cd16916">
    <property type="entry name" value="HATPase_CheA-like"/>
    <property type="match status" value="1"/>
</dbReference>
<evidence type="ECO:0000256" key="9">
    <source>
        <dbReference type="ARBA" id="ARBA00022840"/>
    </source>
</evidence>
<dbReference type="PANTHER" id="PTHR43395">
    <property type="entry name" value="SENSOR HISTIDINE KINASE CHEA"/>
    <property type="match status" value="1"/>
</dbReference>
<evidence type="ECO:0000313" key="17">
    <source>
        <dbReference type="Proteomes" id="UP000094296"/>
    </source>
</evidence>
<sequence length="703" mass="78667">MFLEETAENIQVMEEGLLDLEVNRDDADTINVIFRAMHTIKGGAGLVGLNRVNEITHKVENLLDSVRHGQISLSDDVFKTLFLSVDILKKMIEETDFDGQQVASDIDSLFLMLAEFSDNGVDTAASDAVSMDVSKSTTVNLRTFKISLQFQTTILETGTDPLMLLRELQEVGTVVECYCNTSKLPQLDQLVSHSFYLEWTVFLETDRPKSDIDDIFIFVVDDNEILIEDITDSIGDTFDNNLKTGELLVDKGLITEREIENSLSKQKRIGDILAEDGKVLKKQVEKIVSKQEEAKSQESSSTIRVDTSKLESILNNLAELLISHSRVKELVISNMNWQGEKRNHTVNREILSAFDEVDKIIRVVQEKVMNTSMIPIGGTFTRFQRMMRDLAKEVGKEVKVHIEGKETELDKTVIEQIADPLKHLIRNALDHGLETPDEREARGKPRAGTIVLRAFHQEGNIVIQISDDGKGIDEQIIFAKAIEKGLVSEQEKLSQQEMYMLLFKPGFSTAKQITDISGRGVGLDVVMTNIKKLRGSVEMESEIGMGTTITIKLPLTLAIIDGMMVRVGQERFIIPLNMISEFYKATSEHMHKAEGKGLFMHLRGENMPYVSLADLLQLQGECHSPTDGILVILQNNNRKLAMMVDEILGQEQVVIKSLKENMQQQIDGIAGVTILGNGKVAIILDIPTIYKLVKEAKPIKSLA</sequence>
<evidence type="ECO:0000256" key="5">
    <source>
        <dbReference type="ARBA" id="ARBA00022553"/>
    </source>
</evidence>
<dbReference type="InterPro" id="IPR004105">
    <property type="entry name" value="CheA-like_dim"/>
</dbReference>
<comment type="function">
    <text evidence="11">Involved in the transmission of sensory signals from the chemoreceptors to the flagellar motors. CheA is autophosphorylated; it can transfer its phosphate group to either CheB or CheY.</text>
</comment>
<dbReference type="PANTHER" id="PTHR43395:SF10">
    <property type="entry name" value="CHEMOTAXIS PROTEIN CHEA"/>
    <property type="match status" value="1"/>
</dbReference>
<dbReference type="SMART" id="SM00260">
    <property type="entry name" value="CheW"/>
    <property type="match status" value="1"/>
</dbReference>
<dbReference type="InterPro" id="IPR005467">
    <property type="entry name" value="His_kinase_dom"/>
</dbReference>
<evidence type="ECO:0000256" key="6">
    <source>
        <dbReference type="ARBA" id="ARBA00022679"/>
    </source>
</evidence>
<keyword evidence="9" id="KW-0067">ATP-binding</keyword>
<dbReference type="Pfam" id="PF02895">
    <property type="entry name" value="H-kinase_dim"/>
    <property type="match status" value="1"/>
</dbReference>
<evidence type="ECO:0000256" key="4">
    <source>
        <dbReference type="ARBA" id="ARBA00022500"/>
    </source>
</evidence>
<dbReference type="Gene3D" id="3.30.565.10">
    <property type="entry name" value="Histidine kinase-like ATPase, C-terminal domain"/>
    <property type="match status" value="1"/>
</dbReference>
<dbReference type="InterPro" id="IPR036890">
    <property type="entry name" value="HATPase_C_sf"/>
</dbReference>
<evidence type="ECO:0000259" key="15">
    <source>
        <dbReference type="PROSITE" id="PS50894"/>
    </source>
</evidence>
<dbReference type="SUPFAM" id="SSF47384">
    <property type="entry name" value="Homodimeric domain of signal transducing histidine kinase"/>
    <property type="match status" value="1"/>
</dbReference>
<dbReference type="EMBL" id="MIJE01000034">
    <property type="protein sequence ID" value="OEF95954.1"/>
    <property type="molecule type" value="Genomic_DNA"/>
</dbReference>
<protein>
    <recommendedName>
        <fullName evidence="3">Chemotaxis protein CheA</fullName>
        <ecNumber evidence="2">2.7.13.3</ecNumber>
    </recommendedName>
</protein>
<evidence type="ECO:0000256" key="3">
    <source>
        <dbReference type="ARBA" id="ARBA00021495"/>
    </source>
</evidence>
<dbReference type="InterPro" id="IPR037006">
    <property type="entry name" value="CheA-like_homodim_sf"/>
</dbReference>
<evidence type="ECO:0000256" key="1">
    <source>
        <dbReference type="ARBA" id="ARBA00000085"/>
    </source>
</evidence>
<dbReference type="FunFam" id="3.30.565.10:FF:000016">
    <property type="entry name" value="Chemotaxis protein CheA, putative"/>
    <property type="match status" value="1"/>
</dbReference>
<dbReference type="SUPFAM" id="SSF55874">
    <property type="entry name" value="ATPase domain of HSP90 chaperone/DNA topoisomerase II/histidine kinase"/>
    <property type="match status" value="1"/>
</dbReference>
<dbReference type="PROSITE" id="PS50851">
    <property type="entry name" value="CHEW"/>
    <property type="match status" value="1"/>
</dbReference>
<feature type="domain" description="CheW-like" evidence="14">
    <location>
        <begin position="559"/>
        <end position="695"/>
    </location>
</feature>
<evidence type="ECO:0000256" key="2">
    <source>
        <dbReference type="ARBA" id="ARBA00012438"/>
    </source>
</evidence>
<dbReference type="InterPro" id="IPR002545">
    <property type="entry name" value="CheW-lke_dom"/>
</dbReference>
<dbReference type="PROSITE" id="PS50109">
    <property type="entry name" value="HIS_KIN"/>
    <property type="match status" value="1"/>
</dbReference>
<dbReference type="GO" id="GO:0000155">
    <property type="term" value="F:phosphorelay sensor kinase activity"/>
    <property type="evidence" value="ECO:0007669"/>
    <property type="project" value="InterPro"/>
</dbReference>
<evidence type="ECO:0000259" key="14">
    <source>
        <dbReference type="PROSITE" id="PS50851"/>
    </source>
</evidence>
<dbReference type="Pfam" id="PF01584">
    <property type="entry name" value="CheW"/>
    <property type="match status" value="1"/>
</dbReference>
<dbReference type="SUPFAM" id="SSF50341">
    <property type="entry name" value="CheW-like"/>
    <property type="match status" value="1"/>
</dbReference>
<evidence type="ECO:0000256" key="12">
    <source>
        <dbReference type="PROSITE-ProRule" id="PRU00110"/>
    </source>
</evidence>
<dbReference type="Pfam" id="PF01627">
    <property type="entry name" value="Hpt"/>
    <property type="match status" value="1"/>
</dbReference>
<gene>
    <name evidence="16" type="ORF">BHF68_10500</name>
</gene>
<dbReference type="InterPro" id="IPR008207">
    <property type="entry name" value="Sig_transdc_His_kin_Hpt_dom"/>
</dbReference>
<keyword evidence="5 12" id="KW-0597">Phosphoprotein</keyword>
<feature type="modified residue" description="Phosphohistidine" evidence="12">
    <location>
        <position position="38"/>
    </location>
</feature>
<dbReference type="PRINTS" id="PR00344">
    <property type="entry name" value="BCTRLSENSOR"/>
</dbReference>
<dbReference type="PROSITE" id="PS50894">
    <property type="entry name" value="HPT"/>
    <property type="match status" value="1"/>
</dbReference>
<dbReference type="Gene3D" id="1.10.287.560">
    <property type="entry name" value="Histidine kinase CheA-like, homodimeric domain"/>
    <property type="match status" value="1"/>
</dbReference>
<reference evidence="16 17" key="1">
    <citation type="submission" date="2016-09" db="EMBL/GenBank/DDBJ databases">
        <title>Draft genome sequence for the type strain of Desulfuribacillus alkaliarsenatis AHT28, an obligately anaerobic, sulfidogenic bacterium isolated from Russian soda lake sediments.</title>
        <authorList>
            <person name="Abin C.A."/>
            <person name="Hollibaugh J.T."/>
        </authorList>
    </citation>
    <scope>NUCLEOTIDE SEQUENCE [LARGE SCALE GENOMIC DNA]</scope>
    <source>
        <strain evidence="16 17">AHT28</strain>
    </source>
</reference>
<feature type="domain" description="HPt" evidence="15">
    <location>
        <begin position="1"/>
        <end position="95"/>
    </location>
</feature>
<keyword evidence="4" id="KW-0145">Chemotaxis</keyword>
<evidence type="ECO:0000256" key="10">
    <source>
        <dbReference type="ARBA" id="ARBA00023012"/>
    </source>
</evidence>
<dbReference type="InterPro" id="IPR003594">
    <property type="entry name" value="HATPase_dom"/>
</dbReference>
<evidence type="ECO:0000256" key="8">
    <source>
        <dbReference type="ARBA" id="ARBA00022777"/>
    </source>
</evidence>
<dbReference type="Proteomes" id="UP000094296">
    <property type="component" value="Unassembled WGS sequence"/>
</dbReference>
<evidence type="ECO:0000256" key="7">
    <source>
        <dbReference type="ARBA" id="ARBA00022741"/>
    </source>
</evidence>
<evidence type="ECO:0000313" key="16">
    <source>
        <dbReference type="EMBL" id="OEF95954.1"/>
    </source>
</evidence>
<organism evidence="16 17">
    <name type="scientific">Desulfuribacillus alkaliarsenatis</name>
    <dbReference type="NCBI Taxonomy" id="766136"/>
    <lineage>
        <taxon>Bacteria</taxon>
        <taxon>Bacillati</taxon>
        <taxon>Bacillota</taxon>
        <taxon>Desulfuribacillia</taxon>
        <taxon>Desulfuribacillales</taxon>
        <taxon>Desulfuribacillaceae</taxon>
        <taxon>Desulfuribacillus</taxon>
    </lineage>
</organism>
<dbReference type="SUPFAM" id="SSF47226">
    <property type="entry name" value="Histidine-containing phosphotransfer domain, HPT domain"/>
    <property type="match status" value="1"/>
</dbReference>
<dbReference type="InterPro" id="IPR051315">
    <property type="entry name" value="Bact_Chemotaxis_CheA"/>
</dbReference>
<dbReference type="GO" id="GO:0005524">
    <property type="term" value="F:ATP binding"/>
    <property type="evidence" value="ECO:0007669"/>
    <property type="project" value="UniProtKB-KW"/>
</dbReference>
<dbReference type="InterPro" id="IPR036097">
    <property type="entry name" value="HisK_dim/P_sf"/>
</dbReference>
<dbReference type="EC" id="2.7.13.3" evidence="2"/>
<comment type="catalytic activity">
    <reaction evidence="1">
        <text>ATP + protein L-histidine = ADP + protein N-phospho-L-histidine.</text>
        <dbReference type="EC" id="2.7.13.3"/>
    </reaction>
</comment>
<dbReference type="SMART" id="SM00073">
    <property type="entry name" value="HPT"/>
    <property type="match status" value="1"/>
</dbReference>
<dbReference type="InterPro" id="IPR004358">
    <property type="entry name" value="Sig_transdc_His_kin-like_C"/>
</dbReference>
<dbReference type="STRING" id="766136.BHF68_10500"/>
<dbReference type="SMART" id="SM00387">
    <property type="entry name" value="HATPase_c"/>
    <property type="match status" value="1"/>
</dbReference>
<dbReference type="GO" id="GO:0006935">
    <property type="term" value="P:chemotaxis"/>
    <property type="evidence" value="ECO:0007669"/>
    <property type="project" value="UniProtKB-KW"/>
</dbReference>
<keyword evidence="7" id="KW-0547">Nucleotide-binding</keyword>
<keyword evidence="8" id="KW-0418">Kinase</keyword>
<dbReference type="Pfam" id="PF02518">
    <property type="entry name" value="HATPase_c"/>
    <property type="match status" value="1"/>
</dbReference>
<keyword evidence="10" id="KW-0902">Two-component regulatory system</keyword>
<accession>A0A1E5FZE4</accession>
<dbReference type="InterPro" id="IPR036641">
    <property type="entry name" value="HPT_dom_sf"/>
</dbReference>
<dbReference type="SMART" id="SM01231">
    <property type="entry name" value="H-kinase_dim"/>
    <property type="match status" value="1"/>
</dbReference>
<dbReference type="Gene3D" id="1.20.120.160">
    <property type="entry name" value="HPT domain"/>
    <property type="match status" value="1"/>
</dbReference>
<dbReference type="AlphaFoldDB" id="A0A1E5FZE4"/>
<dbReference type="Gene3D" id="2.30.30.40">
    <property type="entry name" value="SH3 Domains"/>
    <property type="match status" value="1"/>
</dbReference>
<dbReference type="CDD" id="cd00731">
    <property type="entry name" value="CheA_reg"/>
    <property type="match status" value="1"/>
</dbReference>
<feature type="domain" description="Histidine kinase" evidence="13">
    <location>
        <begin position="355"/>
        <end position="557"/>
    </location>
</feature>
<dbReference type="GO" id="GO:0005737">
    <property type="term" value="C:cytoplasm"/>
    <property type="evidence" value="ECO:0007669"/>
    <property type="project" value="InterPro"/>
</dbReference>
<evidence type="ECO:0000256" key="11">
    <source>
        <dbReference type="ARBA" id="ARBA00035100"/>
    </source>
</evidence>
<comment type="caution">
    <text evidence="16">The sequence shown here is derived from an EMBL/GenBank/DDBJ whole genome shotgun (WGS) entry which is preliminary data.</text>
</comment>
<dbReference type="InterPro" id="IPR036061">
    <property type="entry name" value="CheW-like_dom_sf"/>
</dbReference>
<keyword evidence="6" id="KW-0808">Transferase</keyword>
<proteinExistence type="predicted"/>